<protein>
    <submittedName>
        <fullName evidence="1">Uncharacterized protein</fullName>
    </submittedName>
</protein>
<organism evidence="1 2">
    <name type="scientific">Rhodopirellula sallentina SM41</name>
    <dbReference type="NCBI Taxonomy" id="1263870"/>
    <lineage>
        <taxon>Bacteria</taxon>
        <taxon>Pseudomonadati</taxon>
        <taxon>Planctomycetota</taxon>
        <taxon>Planctomycetia</taxon>
        <taxon>Pirellulales</taxon>
        <taxon>Pirellulaceae</taxon>
        <taxon>Rhodopirellula</taxon>
    </lineage>
</organism>
<proteinExistence type="predicted"/>
<dbReference type="Proteomes" id="UP000011885">
    <property type="component" value="Unassembled WGS sequence"/>
</dbReference>
<dbReference type="AlphaFoldDB" id="M5U030"/>
<evidence type="ECO:0000313" key="2">
    <source>
        <dbReference type="Proteomes" id="UP000011885"/>
    </source>
</evidence>
<sequence>MVPLAPIPDALGRVLQCPDVDVIDKLNEVAEAILGGREGIR</sequence>
<accession>M5U030</accession>
<reference evidence="1 2" key="1">
    <citation type="journal article" date="2013" name="Mar. Genomics">
        <title>Expression of sulfatases in Rhodopirellula baltica and the diversity of sulfatases in the genus Rhodopirellula.</title>
        <authorList>
            <person name="Wegner C.E."/>
            <person name="Richter-Heitmann T."/>
            <person name="Klindworth A."/>
            <person name="Klockow C."/>
            <person name="Richter M."/>
            <person name="Achstetter T."/>
            <person name="Glockner F.O."/>
            <person name="Harder J."/>
        </authorList>
    </citation>
    <scope>NUCLEOTIDE SEQUENCE [LARGE SCALE GENOMIC DNA]</scope>
    <source>
        <strain evidence="1 2">SM41</strain>
    </source>
</reference>
<evidence type="ECO:0000313" key="1">
    <source>
        <dbReference type="EMBL" id="EMI54644.1"/>
    </source>
</evidence>
<comment type="caution">
    <text evidence="1">The sequence shown here is derived from an EMBL/GenBank/DDBJ whole genome shotgun (WGS) entry which is preliminary data.</text>
</comment>
<name>M5U030_9BACT</name>
<keyword evidence="2" id="KW-1185">Reference proteome</keyword>
<dbReference type="PATRIC" id="fig|1263870.3.peg.4138"/>
<gene>
    <name evidence="1" type="ORF">RSSM_03906</name>
</gene>
<dbReference type="EMBL" id="ANOH01000267">
    <property type="protein sequence ID" value="EMI54644.1"/>
    <property type="molecule type" value="Genomic_DNA"/>
</dbReference>